<dbReference type="PANTHER" id="PTHR23502:SF74">
    <property type="entry name" value="MAJOR FACILITATOR SUPERFAMILY (MFS) PROFILE DOMAIN-CONTAINING PROTEIN"/>
    <property type="match status" value="1"/>
</dbReference>
<dbReference type="Proteomes" id="UP000018144">
    <property type="component" value="Unassembled WGS sequence"/>
</dbReference>
<evidence type="ECO:0000256" key="5">
    <source>
        <dbReference type="ARBA" id="ARBA00023136"/>
    </source>
</evidence>
<feature type="transmembrane region" description="Helical" evidence="7">
    <location>
        <begin position="237"/>
        <end position="263"/>
    </location>
</feature>
<feature type="transmembrane region" description="Helical" evidence="7">
    <location>
        <begin position="169"/>
        <end position="193"/>
    </location>
</feature>
<evidence type="ECO:0000313" key="9">
    <source>
        <dbReference type="EMBL" id="CCX06548.1"/>
    </source>
</evidence>
<feature type="transmembrane region" description="Helical" evidence="7">
    <location>
        <begin position="205"/>
        <end position="225"/>
    </location>
</feature>
<dbReference type="STRING" id="1076935.U4L2S6"/>
<evidence type="ECO:0000256" key="1">
    <source>
        <dbReference type="ARBA" id="ARBA00004141"/>
    </source>
</evidence>
<comment type="similarity">
    <text evidence="2">Belongs to the major facilitator superfamily.</text>
</comment>
<evidence type="ECO:0000256" key="7">
    <source>
        <dbReference type="SAM" id="Phobius"/>
    </source>
</evidence>
<dbReference type="InterPro" id="IPR011701">
    <property type="entry name" value="MFS"/>
</dbReference>
<dbReference type="eggNOG" id="KOG0255">
    <property type="taxonomic scope" value="Eukaryota"/>
</dbReference>
<feature type="transmembrane region" description="Helical" evidence="7">
    <location>
        <begin position="347"/>
        <end position="366"/>
    </location>
</feature>
<dbReference type="GO" id="GO:0022857">
    <property type="term" value="F:transmembrane transporter activity"/>
    <property type="evidence" value="ECO:0007669"/>
    <property type="project" value="InterPro"/>
</dbReference>
<dbReference type="AlphaFoldDB" id="U4L2S6"/>
<organism evidence="9 10">
    <name type="scientific">Pyronema omphalodes (strain CBS 100304)</name>
    <name type="common">Pyronema confluens</name>
    <dbReference type="NCBI Taxonomy" id="1076935"/>
    <lineage>
        <taxon>Eukaryota</taxon>
        <taxon>Fungi</taxon>
        <taxon>Dikarya</taxon>
        <taxon>Ascomycota</taxon>
        <taxon>Pezizomycotina</taxon>
        <taxon>Pezizomycetes</taxon>
        <taxon>Pezizales</taxon>
        <taxon>Pyronemataceae</taxon>
        <taxon>Pyronema</taxon>
    </lineage>
</organism>
<evidence type="ECO:0000256" key="3">
    <source>
        <dbReference type="ARBA" id="ARBA00022692"/>
    </source>
</evidence>
<evidence type="ECO:0000259" key="8">
    <source>
        <dbReference type="PROSITE" id="PS50850"/>
    </source>
</evidence>
<dbReference type="Gene3D" id="1.20.1250.20">
    <property type="entry name" value="MFS general substrate transporter like domains"/>
    <property type="match status" value="1"/>
</dbReference>
<feature type="transmembrane region" description="Helical" evidence="7">
    <location>
        <begin position="75"/>
        <end position="94"/>
    </location>
</feature>
<evidence type="ECO:0000256" key="2">
    <source>
        <dbReference type="ARBA" id="ARBA00008335"/>
    </source>
</evidence>
<proteinExistence type="inferred from homology"/>
<feature type="compositionally biased region" description="Basic and acidic residues" evidence="6">
    <location>
        <begin position="536"/>
        <end position="549"/>
    </location>
</feature>
<gene>
    <name evidence="9" type="ORF">PCON_06135</name>
</gene>
<dbReference type="OrthoDB" id="5141738at2759"/>
<dbReference type="SUPFAM" id="SSF103473">
    <property type="entry name" value="MFS general substrate transporter"/>
    <property type="match status" value="1"/>
</dbReference>
<feature type="domain" description="Major facilitator superfamily (MFS) profile" evidence="8">
    <location>
        <begin position="76"/>
        <end position="504"/>
    </location>
</feature>
<accession>U4L2S6</accession>
<keyword evidence="4 7" id="KW-1133">Transmembrane helix</keyword>
<evidence type="ECO:0000256" key="4">
    <source>
        <dbReference type="ARBA" id="ARBA00022989"/>
    </source>
</evidence>
<feature type="transmembrane region" description="Helical" evidence="7">
    <location>
        <begin position="143"/>
        <end position="163"/>
    </location>
</feature>
<dbReference type="OMA" id="ILPISMY"/>
<dbReference type="PROSITE" id="PS50850">
    <property type="entry name" value="MFS"/>
    <property type="match status" value="1"/>
</dbReference>
<comment type="subcellular location">
    <subcellularLocation>
        <location evidence="1">Membrane</location>
        <topology evidence="1">Multi-pass membrane protein</topology>
    </subcellularLocation>
</comment>
<feature type="region of interest" description="Disordered" evidence="6">
    <location>
        <begin position="524"/>
        <end position="549"/>
    </location>
</feature>
<feature type="transmembrane region" description="Helical" evidence="7">
    <location>
        <begin position="412"/>
        <end position="438"/>
    </location>
</feature>
<evidence type="ECO:0000256" key="6">
    <source>
        <dbReference type="SAM" id="MobiDB-lite"/>
    </source>
</evidence>
<dbReference type="CDD" id="cd17323">
    <property type="entry name" value="MFS_Tpo1_MDR_like"/>
    <property type="match status" value="1"/>
</dbReference>
<reference evidence="9 10" key="1">
    <citation type="journal article" date="2013" name="PLoS Genet.">
        <title>The genome and development-dependent transcriptomes of Pyronema confluens: a window into fungal evolution.</title>
        <authorList>
            <person name="Traeger S."/>
            <person name="Altegoer F."/>
            <person name="Freitag M."/>
            <person name="Gabaldon T."/>
            <person name="Kempken F."/>
            <person name="Kumar A."/>
            <person name="Marcet-Houben M."/>
            <person name="Poggeler S."/>
            <person name="Stajich J.E."/>
            <person name="Nowrousian M."/>
        </authorList>
    </citation>
    <scope>NUCLEOTIDE SEQUENCE [LARGE SCALE GENOMIC DNA]</scope>
    <source>
        <strain evidence="10">CBS 100304</strain>
        <tissue evidence="9">Vegetative mycelium</tissue>
    </source>
</reference>
<dbReference type="EMBL" id="HF935294">
    <property type="protein sequence ID" value="CCX06548.1"/>
    <property type="molecule type" value="Genomic_DNA"/>
</dbReference>
<feature type="transmembrane region" description="Helical" evidence="7">
    <location>
        <begin position="114"/>
        <end position="136"/>
    </location>
</feature>
<protein>
    <submittedName>
        <fullName evidence="9">Similar to Polyamine transporter 2 acc. no. P53283</fullName>
    </submittedName>
</protein>
<dbReference type="Pfam" id="PF07690">
    <property type="entry name" value="MFS_1"/>
    <property type="match status" value="1"/>
</dbReference>
<keyword evidence="3 7" id="KW-0812">Transmembrane</keyword>
<dbReference type="FunFam" id="1.20.1250.20:FF:000082">
    <property type="entry name" value="MFS multidrug transporter, putative"/>
    <property type="match status" value="1"/>
</dbReference>
<name>U4L2S6_PYROM</name>
<feature type="transmembrane region" description="Helical" evidence="7">
    <location>
        <begin position="387"/>
        <end position="406"/>
    </location>
</feature>
<feature type="transmembrane region" description="Helical" evidence="7">
    <location>
        <begin position="477"/>
        <end position="499"/>
    </location>
</feature>
<evidence type="ECO:0000313" key="10">
    <source>
        <dbReference type="Proteomes" id="UP000018144"/>
    </source>
</evidence>
<sequence>MDPNRLERQTTVCSLDIRRVQSARLHGSGLQEEEDLRHGIQSQIENTPNPATKRVISFEPGDPENPHNWSMGRKWFITITAIAAVTNSTFASSLPSGVMGTIQKNLNVPHEELTILTISLFLLGYVIGPIGFAPFSEFYGRRWVSIIAFAWFVIFTICCAFAPNIGALLAFRFLAGVGASAPMSVTGGTFADIWPDPVIRGRNMAIFSAVTMVGPTLSPVIGGFIQQTRLGWRGIFYIDIAIAGLSFIPLCLCPETFQPVLLLRKAKRLRAEGETDVIAPIELEDRSIKTALATTLSRPFRMFFKESIVLLVSMYLSIIYGTFYLFFQSYPLIYVNIYHFRAGISGLPFIAVGCGAIFSYISVILWDGHIRKQAAKGVLITTEMRRLPLACVAGPVFVISMFWQGWSARADVHWSASVIAGVPFGFGFSTLFICFLNYVTDFYEIYAASALAACSMSRSLFGASFPLFAKHMYNGLGVAWASSLLGFVALLMCASPFAFMRYGDWVRQKSQFYQFLQERKQLGFDADTDGESTAEENGKEERYQKEIDA</sequence>
<keyword evidence="10" id="KW-1185">Reference proteome</keyword>
<keyword evidence="5 7" id="KW-0472">Membrane</keyword>
<dbReference type="InterPro" id="IPR020846">
    <property type="entry name" value="MFS_dom"/>
</dbReference>
<dbReference type="PANTHER" id="PTHR23502">
    <property type="entry name" value="MAJOR FACILITATOR SUPERFAMILY"/>
    <property type="match status" value="1"/>
</dbReference>
<dbReference type="InterPro" id="IPR036259">
    <property type="entry name" value="MFS_trans_sf"/>
</dbReference>
<dbReference type="GO" id="GO:0005886">
    <property type="term" value="C:plasma membrane"/>
    <property type="evidence" value="ECO:0007669"/>
    <property type="project" value="TreeGrafter"/>
</dbReference>
<feature type="transmembrane region" description="Helical" evidence="7">
    <location>
        <begin position="445"/>
        <end position="465"/>
    </location>
</feature>
<feature type="transmembrane region" description="Helical" evidence="7">
    <location>
        <begin position="308"/>
        <end position="327"/>
    </location>
</feature>